<organism evidence="2 3">
    <name type="scientific">Halocalculus aciditolerans</name>
    <dbReference type="NCBI Taxonomy" id="1383812"/>
    <lineage>
        <taxon>Archaea</taxon>
        <taxon>Methanobacteriati</taxon>
        <taxon>Methanobacteriota</taxon>
        <taxon>Stenosarchaea group</taxon>
        <taxon>Halobacteria</taxon>
        <taxon>Halobacteriales</taxon>
        <taxon>Halobacteriaceae</taxon>
        <taxon>Halocalculus</taxon>
    </lineage>
</organism>
<dbReference type="Proteomes" id="UP000607197">
    <property type="component" value="Unassembled WGS sequence"/>
</dbReference>
<name>A0A830FM71_9EURY</name>
<evidence type="ECO:0000313" key="3">
    <source>
        <dbReference type="Proteomes" id="UP000607197"/>
    </source>
</evidence>
<feature type="region of interest" description="Disordered" evidence="1">
    <location>
        <begin position="116"/>
        <end position="139"/>
    </location>
</feature>
<proteinExistence type="predicted"/>
<sequence length="139" mass="15226">MVDSSTPNAALPNQVAGAQYDWTFSPGTAAEGGDFSGRIRETVRLERSASVEPGHIDADALLDDVRLERGWSASRIDSEAVELTRDVRVQETDTRAHCTNLYRRWTDAPPGAWTVENASVDTLTRDDAPRDGPQSGRQL</sequence>
<dbReference type="AlphaFoldDB" id="A0A830FM71"/>
<dbReference type="EMBL" id="BMPG01000003">
    <property type="protein sequence ID" value="GGL66407.1"/>
    <property type="molecule type" value="Genomic_DNA"/>
</dbReference>
<reference evidence="2" key="1">
    <citation type="journal article" date="2014" name="Int. J. Syst. Evol. Microbiol.">
        <title>Complete genome sequence of Corynebacterium casei LMG S-19264T (=DSM 44701T), isolated from a smear-ripened cheese.</title>
        <authorList>
            <consortium name="US DOE Joint Genome Institute (JGI-PGF)"/>
            <person name="Walter F."/>
            <person name="Albersmeier A."/>
            <person name="Kalinowski J."/>
            <person name="Ruckert C."/>
        </authorList>
    </citation>
    <scope>NUCLEOTIDE SEQUENCE</scope>
    <source>
        <strain evidence="2">JCM 19596</strain>
    </source>
</reference>
<comment type="caution">
    <text evidence="2">The sequence shown here is derived from an EMBL/GenBank/DDBJ whole genome shotgun (WGS) entry which is preliminary data.</text>
</comment>
<reference evidence="2" key="2">
    <citation type="submission" date="2020-09" db="EMBL/GenBank/DDBJ databases">
        <authorList>
            <person name="Sun Q."/>
            <person name="Ohkuma M."/>
        </authorList>
    </citation>
    <scope>NUCLEOTIDE SEQUENCE</scope>
    <source>
        <strain evidence="2">JCM 19596</strain>
    </source>
</reference>
<accession>A0A830FM71</accession>
<gene>
    <name evidence="2" type="ORF">GCM10009039_25460</name>
</gene>
<keyword evidence="3" id="KW-1185">Reference proteome</keyword>
<evidence type="ECO:0000256" key="1">
    <source>
        <dbReference type="SAM" id="MobiDB-lite"/>
    </source>
</evidence>
<protein>
    <submittedName>
        <fullName evidence="2">Uncharacterized protein</fullName>
    </submittedName>
</protein>
<dbReference type="RefSeq" id="WP_188979491.1">
    <property type="nucleotide sequence ID" value="NZ_BMPG01000003.1"/>
</dbReference>
<evidence type="ECO:0000313" key="2">
    <source>
        <dbReference type="EMBL" id="GGL66407.1"/>
    </source>
</evidence>